<sequence length="212" mass="24962">MSQVIDEKEQKILSLKYDLQVSQNKLDEIEKINQNLIIKLNEKQQLLQSQSEQISQSQISSETLISQNVEKNHHQQQIQILQKKYDDVLKENEILTNNSSLIEEYKNKIALLSLEVSRYHNSKIGQPSQNFRQNTRVENHIINNTKSLSQGKESIIRFQQGVDNNYKDHDLYCLLVLSFAEIESLRTKDDEKKNEDKSKVQRIIDYYRQKAQ</sequence>
<comment type="caution">
    <text evidence="2">The sequence shown here is derived from an EMBL/GenBank/DDBJ whole genome shotgun (WGS) entry which is preliminary data.</text>
</comment>
<evidence type="ECO:0000313" key="2">
    <source>
        <dbReference type="EMBL" id="CAD8085655.1"/>
    </source>
</evidence>
<gene>
    <name evidence="2" type="ORF">PSON_ATCC_30995.1.T0480266</name>
</gene>
<evidence type="ECO:0000256" key="1">
    <source>
        <dbReference type="SAM" id="Coils"/>
    </source>
</evidence>
<protein>
    <submittedName>
        <fullName evidence="2">Uncharacterized protein</fullName>
    </submittedName>
</protein>
<keyword evidence="3" id="KW-1185">Reference proteome</keyword>
<proteinExistence type="predicted"/>
<organism evidence="2 3">
    <name type="scientific">Paramecium sonneborni</name>
    <dbReference type="NCBI Taxonomy" id="65129"/>
    <lineage>
        <taxon>Eukaryota</taxon>
        <taxon>Sar</taxon>
        <taxon>Alveolata</taxon>
        <taxon>Ciliophora</taxon>
        <taxon>Intramacronucleata</taxon>
        <taxon>Oligohymenophorea</taxon>
        <taxon>Peniculida</taxon>
        <taxon>Parameciidae</taxon>
        <taxon>Paramecium</taxon>
    </lineage>
</organism>
<feature type="coiled-coil region" evidence="1">
    <location>
        <begin position="19"/>
        <end position="122"/>
    </location>
</feature>
<keyword evidence="1" id="KW-0175">Coiled coil</keyword>
<name>A0A8S1N9D4_9CILI</name>
<dbReference type="AlphaFoldDB" id="A0A8S1N9D4"/>
<reference evidence="2" key="1">
    <citation type="submission" date="2021-01" db="EMBL/GenBank/DDBJ databases">
        <authorList>
            <consortium name="Genoscope - CEA"/>
            <person name="William W."/>
        </authorList>
    </citation>
    <scope>NUCLEOTIDE SEQUENCE</scope>
</reference>
<dbReference type="OrthoDB" id="309981at2759"/>
<evidence type="ECO:0000313" key="3">
    <source>
        <dbReference type="Proteomes" id="UP000692954"/>
    </source>
</evidence>
<accession>A0A8S1N9D4</accession>
<dbReference type="EMBL" id="CAJJDN010000048">
    <property type="protein sequence ID" value="CAD8085655.1"/>
    <property type="molecule type" value="Genomic_DNA"/>
</dbReference>
<dbReference type="Proteomes" id="UP000692954">
    <property type="component" value="Unassembled WGS sequence"/>
</dbReference>